<dbReference type="InterPro" id="IPR013527">
    <property type="entry name" value="YicC-like_N"/>
</dbReference>
<dbReference type="InterPro" id="IPR005229">
    <property type="entry name" value="YicC/YloC-like"/>
</dbReference>
<dbReference type="NCBIfam" id="TIGR00255">
    <property type="entry name" value="YicC/YloC family endoribonuclease"/>
    <property type="match status" value="1"/>
</dbReference>
<keyword evidence="4" id="KW-0378">Hydrolase</keyword>
<name>A0A450U1A5_9GAMM</name>
<evidence type="ECO:0000256" key="5">
    <source>
        <dbReference type="ARBA" id="ARBA00035648"/>
    </source>
</evidence>
<dbReference type="Pfam" id="PF03755">
    <property type="entry name" value="YicC-like_N"/>
    <property type="match status" value="1"/>
</dbReference>
<evidence type="ECO:0000256" key="2">
    <source>
        <dbReference type="ARBA" id="ARBA00022722"/>
    </source>
</evidence>
<evidence type="ECO:0000259" key="7">
    <source>
        <dbReference type="Pfam" id="PF08340"/>
    </source>
</evidence>
<organism evidence="9">
    <name type="scientific">Candidatus Kentrum sp. FM</name>
    <dbReference type="NCBI Taxonomy" id="2126340"/>
    <lineage>
        <taxon>Bacteria</taxon>
        <taxon>Pseudomonadati</taxon>
        <taxon>Pseudomonadota</taxon>
        <taxon>Gammaproteobacteria</taxon>
        <taxon>Candidatus Kentrum</taxon>
    </lineage>
</organism>
<dbReference type="GO" id="GO:0004521">
    <property type="term" value="F:RNA endonuclease activity"/>
    <property type="evidence" value="ECO:0007669"/>
    <property type="project" value="InterPro"/>
</dbReference>
<dbReference type="EMBL" id="CAADFL010000898">
    <property type="protein sequence ID" value="VFK23041.1"/>
    <property type="molecule type" value="Genomic_DNA"/>
</dbReference>
<dbReference type="PANTHER" id="PTHR30636">
    <property type="entry name" value="UPF0701 PROTEIN YICC"/>
    <property type="match status" value="1"/>
</dbReference>
<dbReference type="AlphaFoldDB" id="A0A450U1A5"/>
<reference evidence="9" key="1">
    <citation type="submission" date="2019-02" db="EMBL/GenBank/DDBJ databases">
        <authorList>
            <person name="Gruber-Vodicka R. H."/>
            <person name="Seah K. B. B."/>
        </authorList>
    </citation>
    <scope>NUCLEOTIDE SEQUENCE</scope>
    <source>
        <strain evidence="9">BECK_BZ163</strain>
        <strain evidence="10">BECK_BZ164</strain>
        <strain evidence="8">BECK_BZ165</strain>
    </source>
</reference>
<accession>A0A450U1A5</accession>
<comment type="similarity">
    <text evidence="5">Belongs to the YicC/YloC family.</text>
</comment>
<dbReference type="Pfam" id="PF08340">
    <property type="entry name" value="YicC-like_C"/>
    <property type="match status" value="1"/>
</dbReference>
<sequence length="301" mass="34387">MIYSMTAFVRQENQDREDQWGGITWEIRSVNHRYLDITVRLPEELRSLEPVVRERVRGRVSRGKVECLLRYSPPVQRKTGLHVNTELAKQVVASVKEIAGLLPSEAPISALEILRWPGVVETPVQDLDTIRGPILDVLDDGLAQFIAMRAQEGEKLVALLKDRHTRISAIVTDVRTRLPAILVAQRARLTDRLSELNTETNPDRLEQELVLFAQKMDVAEELDRLDTHLAQVGRTLREESRPDQTPTERKTIGRRLDFLMQEMHREANTLSAKSVDKAVTAASVELRVLIEQMREQIQNVE</sequence>
<dbReference type="GO" id="GO:0016787">
    <property type="term" value="F:hydrolase activity"/>
    <property type="evidence" value="ECO:0007669"/>
    <property type="project" value="UniProtKB-KW"/>
</dbReference>
<dbReference type="EMBL" id="CAADFA010000867">
    <property type="protein sequence ID" value="VFJ75663.1"/>
    <property type="molecule type" value="Genomic_DNA"/>
</dbReference>
<evidence type="ECO:0000313" key="9">
    <source>
        <dbReference type="EMBL" id="VFJ76079.1"/>
    </source>
</evidence>
<feature type="domain" description="Endoribonuclease YicC-like C-terminal" evidence="7">
    <location>
        <begin position="175"/>
        <end position="301"/>
    </location>
</feature>
<protein>
    <submittedName>
        <fullName evidence="9">TIGR00255 family protein</fullName>
    </submittedName>
</protein>
<evidence type="ECO:0000313" key="10">
    <source>
        <dbReference type="EMBL" id="VFK23041.1"/>
    </source>
</evidence>
<evidence type="ECO:0000256" key="3">
    <source>
        <dbReference type="ARBA" id="ARBA00022759"/>
    </source>
</evidence>
<feature type="domain" description="Endoribonuclease YicC-like N-terminal" evidence="6">
    <location>
        <begin position="2"/>
        <end position="157"/>
    </location>
</feature>
<keyword evidence="3" id="KW-0255">Endonuclease</keyword>
<evidence type="ECO:0000259" key="6">
    <source>
        <dbReference type="Pfam" id="PF03755"/>
    </source>
</evidence>
<dbReference type="PANTHER" id="PTHR30636:SF3">
    <property type="entry name" value="UPF0701 PROTEIN YICC"/>
    <property type="match status" value="1"/>
</dbReference>
<evidence type="ECO:0000313" key="8">
    <source>
        <dbReference type="EMBL" id="VFJ75663.1"/>
    </source>
</evidence>
<dbReference type="EMBL" id="CAADEZ010000902">
    <property type="protein sequence ID" value="VFJ76079.1"/>
    <property type="molecule type" value="Genomic_DNA"/>
</dbReference>
<dbReference type="InterPro" id="IPR013551">
    <property type="entry name" value="YicC-like_C"/>
</dbReference>
<proteinExistence type="inferred from homology"/>
<keyword evidence="2" id="KW-0540">Nuclease</keyword>
<comment type="cofactor">
    <cofactor evidence="1">
        <name>a divalent metal cation</name>
        <dbReference type="ChEBI" id="CHEBI:60240"/>
    </cofactor>
</comment>
<evidence type="ECO:0000256" key="1">
    <source>
        <dbReference type="ARBA" id="ARBA00001968"/>
    </source>
</evidence>
<gene>
    <name evidence="9" type="ORF">BECKFM1743A_GA0114220_109021</name>
    <name evidence="10" type="ORF">BECKFM1743B_GA0114221_108981</name>
    <name evidence="8" type="ORF">BECKFM1743C_GA0114222_108671</name>
</gene>
<evidence type="ECO:0000256" key="4">
    <source>
        <dbReference type="ARBA" id="ARBA00022801"/>
    </source>
</evidence>